<evidence type="ECO:0000313" key="1">
    <source>
        <dbReference type="EMBL" id="MBN8234330.1"/>
    </source>
</evidence>
<accession>A0ABS3DSK5</accession>
<evidence type="ECO:0000313" key="2">
    <source>
        <dbReference type="Proteomes" id="UP000663970"/>
    </source>
</evidence>
<name>A0ABS3DSK5_9BACI</name>
<dbReference type="Proteomes" id="UP000663970">
    <property type="component" value="Unassembled WGS sequence"/>
</dbReference>
<gene>
    <name evidence="1" type="ORF">JF544_03680</name>
</gene>
<organism evidence="1 2">
    <name type="scientific">Halobacillus kuroshimensis</name>
    <dbReference type="NCBI Taxonomy" id="302481"/>
    <lineage>
        <taxon>Bacteria</taxon>
        <taxon>Bacillati</taxon>
        <taxon>Bacillota</taxon>
        <taxon>Bacilli</taxon>
        <taxon>Bacillales</taxon>
        <taxon>Bacillaceae</taxon>
        <taxon>Halobacillus</taxon>
    </lineage>
</organism>
<keyword evidence="2" id="KW-1185">Reference proteome</keyword>
<sequence length="46" mass="5283">MKQKSKGRGETGGRAYGDVSLLRFQKQYHPLQKLVWTEGFSFIHDG</sequence>
<evidence type="ECO:0008006" key="3">
    <source>
        <dbReference type="Google" id="ProtNLM"/>
    </source>
</evidence>
<proteinExistence type="predicted"/>
<reference evidence="1 2" key="1">
    <citation type="submission" date="2020-12" db="EMBL/GenBank/DDBJ databases">
        <title>Oil enriched cultivation method for isolating marine PHA-producing bacteria.</title>
        <authorList>
            <person name="Zheng W."/>
            <person name="Yu S."/>
            <person name="Huang Y."/>
        </authorList>
    </citation>
    <scope>NUCLEOTIDE SEQUENCE [LARGE SCALE GENOMIC DNA]</scope>
    <source>
        <strain evidence="1 2">SY-2-6</strain>
    </source>
</reference>
<protein>
    <recommendedName>
        <fullName evidence="3">Transposase</fullName>
    </recommendedName>
</protein>
<dbReference type="EMBL" id="JAEKJY010000001">
    <property type="protein sequence ID" value="MBN8234330.1"/>
    <property type="molecule type" value="Genomic_DNA"/>
</dbReference>
<comment type="caution">
    <text evidence="1">The sequence shown here is derived from an EMBL/GenBank/DDBJ whole genome shotgun (WGS) entry which is preliminary data.</text>
</comment>